<dbReference type="eggNOG" id="KOG1285">
    <property type="taxonomic scope" value="Eukaryota"/>
</dbReference>
<keyword evidence="3" id="KW-0560">Oxidoreductase</keyword>
<evidence type="ECO:0000313" key="6">
    <source>
        <dbReference type="EMBL" id="EOY33244.1"/>
    </source>
</evidence>
<dbReference type="EMBL" id="CM001887">
    <property type="protein sequence ID" value="EOY33244.1"/>
    <property type="molecule type" value="Genomic_DNA"/>
</dbReference>
<evidence type="ECO:0000256" key="4">
    <source>
        <dbReference type="ARBA" id="ARBA00023004"/>
    </source>
</evidence>
<dbReference type="AlphaFoldDB" id="A0A061GZL5"/>
<proteinExistence type="inferred from homology"/>
<dbReference type="Gramene" id="EOY33244">
    <property type="protein sequence ID" value="EOY33244"/>
    <property type="gene ID" value="TCM_041197"/>
</dbReference>
<dbReference type="HOGENOM" id="CLU_1838791_0_0_1"/>
<comment type="cofactor">
    <cofactor evidence="5">
        <name>Fe(2+)</name>
        <dbReference type="ChEBI" id="CHEBI:29033"/>
    </cofactor>
    <text evidence="5">Binds 1 Fe(2+) ion per subunit.</text>
</comment>
<dbReference type="Pfam" id="PF03055">
    <property type="entry name" value="RPE65"/>
    <property type="match status" value="1"/>
</dbReference>
<protein>
    <submittedName>
        <fullName evidence="6">Uncharacterized protein</fullName>
    </submittedName>
</protein>
<comment type="similarity">
    <text evidence="1">Belongs to the carotenoid oxygenase family.</text>
</comment>
<evidence type="ECO:0000256" key="3">
    <source>
        <dbReference type="ARBA" id="ARBA00022964"/>
    </source>
</evidence>
<evidence type="ECO:0000256" key="2">
    <source>
        <dbReference type="ARBA" id="ARBA00022723"/>
    </source>
</evidence>
<feature type="binding site" evidence="5">
    <location>
        <position position="31"/>
    </location>
    <ligand>
        <name>Fe cation</name>
        <dbReference type="ChEBI" id="CHEBI:24875"/>
        <note>catalytic</note>
    </ligand>
</feature>
<keyword evidence="7" id="KW-1185">Reference proteome</keyword>
<keyword evidence="3" id="KW-0223">Dioxygenase</keyword>
<keyword evidence="4 5" id="KW-0408">Iron</keyword>
<accession>A0A061GZL5</accession>
<dbReference type="GO" id="GO:0016702">
    <property type="term" value="F:oxidoreductase activity, acting on single donors with incorporation of molecular oxygen, incorporation of two atoms of oxygen"/>
    <property type="evidence" value="ECO:0007669"/>
    <property type="project" value="InterPro"/>
</dbReference>
<dbReference type="Proteomes" id="UP000026915">
    <property type="component" value="Chromosome 9"/>
</dbReference>
<gene>
    <name evidence="6" type="ORF">TCM_041197</name>
</gene>
<name>A0A061GZL5_THECC</name>
<dbReference type="GO" id="GO:0046872">
    <property type="term" value="F:metal ion binding"/>
    <property type="evidence" value="ECO:0007669"/>
    <property type="project" value="UniProtKB-KW"/>
</dbReference>
<organism evidence="6 7">
    <name type="scientific">Theobroma cacao</name>
    <name type="common">Cacao</name>
    <name type="synonym">Cocoa</name>
    <dbReference type="NCBI Taxonomy" id="3641"/>
    <lineage>
        <taxon>Eukaryota</taxon>
        <taxon>Viridiplantae</taxon>
        <taxon>Streptophyta</taxon>
        <taxon>Embryophyta</taxon>
        <taxon>Tracheophyta</taxon>
        <taxon>Spermatophyta</taxon>
        <taxon>Magnoliopsida</taxon>
        <taxon>eudicotyledons</taxon>
        <taxon>Gunneridae</taxon>
        <taxon>Pentapetalae</taxon>
        <taxon>rosids</taxon>
        <taxon>malvids</taxon>
        <taxon>Malvales</taxon>
        <taxon>Malvaceae</taxon>
        <taxon>Byttnerioideae</taxon>
        <taxon>Theobroma</taxon>
    </lineage>
</organism>
<evidence type="ECO:0000313" key="7">
    <source>
        <dbReference type="Proteomes" id="UP000026915"/>
    </source>
</evidence>
<dbReference type="PANTHER" id="PTHR10543">
    <property type="entry name" value="BETA-CAROTENE DIOXYGENASE"/>
    <property type="match status" value="1"/>
</dbReference>
<dbReference type="InParanoid" id="A0A061GZL5"/>
<sequence>MKNNKTQRIGVLPRHARNDSEMKWVQLNSTHIINAWENGDDEIILVTPNVVSLGSTEYMFDRIVNIVLEKVSVNIKTKKSSWKNSFTKECGAFHKHLLCRKGTRYAYLEVLEEVLKMSGVVKLDLETRVQNLTGDPLLES</sequence>
<evidence type="ECO:0000256" key="5">
    <source>
        <dbReference type="PIRSR" id="PIRSR604294-1"/>
    </source>
</evidence>
<dbReference type="STRING" id="3641.A0A061GZL5"/>
<reference evidence="6 7" key="1">
    <citation type="journal article" date="2013" name="Genome Biol.">
        <title>The genome sequence of the most widely cultivated cacao type and its use to identify candidate genes regulating pod color.</title>
        <authorList>
            <person name="Motamayor J.C."/>
            <person name="Mockaitis K."/>
            <person name="Schmutz J."/>
            <person name="Haiminen N."/>
            <person name="Iii D.L."/>
            <person name="Cornejo O."/>
            <person name="Findley S.D."/>
            <person name="Zheng P."/>
            <person name="Utro F."/>
            <person name="Royaert S."/>
            <person name="Saski C."/>
            <person name="Jenkins J."/>
            <person name="Podicheti R."/>
            <person name="Zhao M."/>
            <person name="Scheffler B.E."/>
            <person name="Stack J.C."/>
            <person name="Feltus F.A."/>
            <person name="Mustiga G.M."/>
            <person name="Amores F."/>
            <person name="Phillips W."/>
            <person name="Marelli J.P."/>
            <person name="May G.D."/>
            <person name="Shapiro H."/>
            <person name="Ma J."/>
            <person name="Bustamante C.D."/>
            <person name="Schnell R.J."/>
            <person name="Main D."/>
            <person name="Gilbert D."/>
            <person name="Parida L."/>
            <person name="Kuhn D.N."/>
        </authorList>
    </citation>
    <scope>NUCLEOTIDE SEQUENCE [LARGE SCALE GENOMIC DNA]</scope>
    <source>
        <strain evidence="7">cv. Matina 1-6</strain>
    </source>
</reference>
<dbReference type="InterPro" id="IPR004294">
    <property type="entry name" value="Carotenoid_Oase"/>
</dbReference>
<dbReference type="PANTHER" id="PTHR10543:SF58">
    <property type="entry name" value="CAROTENOID CLEAVAGE DIOXYGENASE 4, CHLOROPLASTIC-RELATED"/>
    <property type="match status" value="1"/>
</dbReference>
<evidence type="ECO:0000256" key="1">
    <source>
        <dbReference type="ARBA" id="ARBA00006787"/>
    </source>
</evidence>
<keyword evidence="2 5" id="KW-0479">Metal-binding</keyword>